<dbReference type="GeneID" id="84650545"/>
<dbReference type="STRING" id="1218108.GCA_000382425_02410"/>
<dbReference type="EMBL" id="BJXC01000031">
    <property type="protein sequence ID" value="GEM53476.1"/>
    <property type="molecule type" value="Genomic_DNA"/>
</dbReference>
<sequence length="129" mass="15238">MIVYKSTDQNIELRIIGYDEPNNGRELHVAELYMNGKNCSEKYFINQWNRLNFNLDEFQFESKNQKHVFIPAEGYSFVINCEDFSVIYTDFKGLSTVQFLKNKFSEDKLQLFYSDGMVEIYLLGGLEKE</sequence>
<dbReference type="RefSeq" id="WP_019975886.1">
    <property type="nucleotide sequence ID" value="NZ_BJXC01000031.1"/>
</dbReference>
<dbReference type="AlphaFoldDB" id="A0A511NL57"/>
<gene>
    <name evidence="1" type="ORF">EB1_32660</name>
</gene>
<protein>
    <submittedName>
        <fullName evidence="1">Uncharacterized protein</fullName>
    </submittedName>
</protein>
<reference evidence="1 2" key="1">
    <citation type="submission" date="2019-07" db="EMBL/GenBank/DDBJ databases">
        <title>Whole genome shotgun sequence of Empedobacter brevis NBRC 14943.</title>
        <authorList>
            <person name="Hosoyama A."/>
            <person name="Uohara A."/>
            <person name="Ohji S."/>
            <person name="Ichikawa N."/>
        </authorList>
    </citation>
    <scope>NUCLEOTIDE SEQUENCE [LARGE SCALE GENOMIC DNA]</scope>
    <source>
        <strain evidence="1 2">NBRC 14943</strain>
    </source>
</reference>
<dbReference type="OrthoDB" id="1256284at2"/>
<comment type="caution">
    <text evidence="1">The sequence shown here is derived from an EMBL/GenBank/DDBJ whole genome shotgun (WGS) entry which is preliminary data.</text>
</comment>
<evidence type="ECO:0000313" key="2">
    <source>
        <dbReference type="Proteomes" id="UP000321245"/>
    </source>
</evidence>
<evidence type="ECO:0000313" key="1">
    <source>
        <dbReference type="EMBL" id="GEM53476.1"/>
    </source>
</evidence>
<name>A0A511NL57_9FLAO</name>
<keyword evidence="2" id="KW-1185">Reference proteome</keyword>
<organism evidence="1 2">
    <name type="scientific">Empedobacter brevis NBRC 14943 = ATCC 43319</name>
    <dbReference type="NCBI Taxonomy" id="1218108"/>
    <lineage>
        <taxon>Bacteria</taxon>
        <taxon>Pseudomonadati</taxon>
        <taxon>Bacteroidota</taxon>
        <taxon>Flavobacteriia</taxon>
        <taxon>Flavobacteriales</taxon>
        <taxon>Weeksellaceae</taxon>
        <taxon>Empedobacter</taxon>
    </lineage>
</organism>
<accession>A0A511NL57</accession>
<proteinExistence type="predicted"/>
<dbReference type="Proteomes" id="UP000321245">
    <property type="component" value="Unassembled WGS sequence"/>
</dbReference>